<proteinExistence type="inferred from homology"/>
<sequence length="312" mass="33198">MRVLVTGGAGFVGSNVARVAAESGHDVVCAVRSAPPLPDPRCSYVEVDLLDPAAAREAVLEARPDAIVHTAILNDLGRLYAERRLAWEVYVGVTRTLADAANGVDAQLVYVSSDWVFDGTQAGADEAAPPNPVNYYGVLKAASELVALERARSAAVTRIAAVMGEHRARPETPRAQDPGFGYFVASLVDALSRGEPFTVWESDEINMRATPSLASHSAELMLLVAERRLSGIFHCCGGEAVTRAELARAAAEVFGLDARLLRSGPPDAAVLPPAPVPYDTSIDARATAAALGCELPTVRDLLRRFRRERTGT</sequence>
<dbReference type="InterPro" id="IPR029903">
    <property type="entry name" value="RmlD-like-bd"/>
</dbReference>
<dbReference type="EMBL" id="QQZY01000001">
    <property type="protein sequence ID" value="RDI75698.1"/>
    <property type="molecule type" value="Genomic_DNA"/>
</dbReference>
<dbReference type="PANTHER" id="PTHR10491:SF4">
    <property type="entry name" value="METHIONINE ADENOSYLTRANSFERASE 2 SUBUNIT BETA"/>
    <property type="match status" value="1"/>
</dbReference>
<dbReference type="UniPathway" id="UPA00124"/>
<comment type="caution">
    <text evidence="4">The sequence shown here is derived from an EMBL/GenBank/DDBJ whole genome shotgun (WGS) entry which is preliminary data.</text>
</comment>
<protein>
    <recommendedName>
        <fullName evidence="2">dTDP-4-dehydrorhamnose reductase</fullName>
        <ecNumber evidence="2">1.1.1.133</ecNumber>
    </recommendedName>
</protein>
<evidence type="ECO:0000256" key="2">
    <source>
        <dbReference type="RuleBase" id="RU364082"/>
    </source>
</evidence>
<dbReference type="GO" id="GO:0008831">
    <property type="term" value="F:dTDP-4-dehydrorhamnose reductase activity"/>
    <property type="evidence" value="ECO:0007669"/>
    <property type="project" value="UniProtKB-EC"/>
</dbReference>
<comment type="pathway">
    <text evidence="2">Carbohydrate biosynthesis; dTDP-L-rhamnose biosynthesis.</text>
</comment>
<reference evidence="5" key="2">
    <citation type="journal article" date="2019" name="MicrobiologyOpen">
        <title>High-quality draft genome sequence of Gaiella occulta isolated from a 150 meter deep mineral water borehole and comparison with the genome sequences of other deep-branching lineages of the phylum Actinobacteria.</title>
        <authorList>
            <person name="Severino R."/>
            <person name="Froufe H.J.C."/>
            <person name="Barroso C."/>
            <person name="Albuquerque L."/>
            <person name="Lobo-da-Cunha A."/>
            <person name="da Costa M.S."/>
            <person name="Egas C."/>
        </authorList>
    </citation>
    <scope>NUCLEOTIDE SEQUENCE [LARGE SCALE GENOMIC DNA]</scope>
    <source>
        <strain evidence="5">F2-233</strain>
    </source>
</reference>
<dbReference type="Proteomes" id="UP000254134">
    <property type="component" value="Unassembled WGS sequence"/>
</dbReference>
<dbReference type="SUPFAM" id="SSF51735">
    <property type="entry name" value="NAD(P)-binding Rossmann-fold domains"/>
    <property type="match status" value="1"/>
</dbReference>
<dbReference type="EC" id="1.1.1.133" evidence="2"/>
<dbReference type="PANTHER" id="PTHR10491">
    <property type="entry name" value="DTDP-4-DEHYDRORHAMNOSE REDUCTASE"/>
    <property type="match status" value="1"/>
</dbReference>
<dbReference type="RefSeq" id="WP_181813256.1">
    <property type="nucleotide sequence ID" value="NZ_QQZY01000001.1"/>
</dbReference>
<evidence type="ECO:0000313" key="5">
    <source>
        <dbReference type="Proteomes" id="UP000254134"/>
    </source>
</evidence>
<gene>
    <name evidence="4" type="ORF">Gocc_0117</name>
</gene>
<dbReference type="InterPro" id="IPR005913">
    <property type="entry name" value="dTDP_dehydrorham_reduct"/>
</dbReference>
<evidence type="ECO:0000256" key="1">
    <source>
        <dbReference type="ARBA" id="ARBA00010944"/>
    </source>
</evidence>
<reference evidence="4 5" key="1">
    <citation type="submission" date="2018-07" db="EMBL/GenBank/DDBJ databases">
        <title>High-quality-draft genome sequence of Gaiella occulta.</title>
        <authorList>
            <person name="Severino R."/>
            <person name="Froufe H.J.C."/>
            <person name="Rainey F.A."/>
            <person name="Barroso C."/>
            <person name="Albuquerque L."/>
            <person name="Lobo-Da-Cunha A."/>
            <person name="Da Costa M.S."/>
            <person name="Egas C."/>
        </authorList>
    </citation>
    <scope>NUCLEOTIDE SEQUENCE [LARGE SCALE GENOMIC DNA]</scope>
    <source>
        <strain evidence="4 5">F2-233</strain>
    </source>
</reference>
<organism evidence="4 5">
    <name type="scientific">Gaiella occulta</name>
    <dbReference type="NCBI Taxonomy" id="1002870"/>
    <lineage>
        <taxon>Bacteria</taxon>
        <taxon>Bacillati</taxon>
        <taxon>Actinomycetota</taxon>
        <taxon>Thermoleophilia</taxon>
        <taxon>Gaiellales</taxon>
        <taxon>Gaiellaceae</taxon>
        <taxon>Gaiella</taxon>
    </lineage>
</organism>
<accession>A0A7M2YZY2</accession>
<dbReference type="Pfam" id="PF04321">
    <property type="entry name" value="RmlD_sub_bind"/>
    <property type="match status" value="1"/>
</dbReference>
<name>A0A7M2YZY2_9ACTN</name>
<dbReference type="Gene3D" id="3.40.50.720">
    <property type="entry name" value="NAD(P)-binding Rossmann-like Domain"/>
    <property type="match status" value="1"/>
</dbReference>
<dbReference type="AlphaFoldDB" id="A0A7M2YZY2"/>
<comment type="similarity">
    <text evidence="1 2">Belongs to the dTDP-4-dehydrorhamnose reductase family.</text>
</comment>
<evidence type="ECO:0000313" key="4">
    <source>
        <dbReference type="EMBL" id="RDI75698.1"/>
    </source>
</evidence>
<evidence type="ECO:0000259" key="3">
    <source>
        <dbReference type="Pfam" id="PF04321"/>
    </source>
</evidence>
<feature type="domain" description="RmlD-like substrate binding" evidence="3">
    <location>
        <begin position="1"/>
        <end position="305"/>
    </location>
</feature>
<dbReference type="InterPro" id="IPR036291">
    <property type="entry name" value="NAD(P)-bd_dom_sf"/>
</dbReference>
<keyword evidence="2" id="KW-0521">NADP</keyword>
<comment type="function">
    <text evidence="2">Catalyzes the reduction of dTDP-6-deoxy-L-lyxo-4-hexulose to yield dTDP-L-rhamnose.</text>
</comment>
<keyword evidence="5" id="KW-1185">Reference proteome</keyword>
<keyword evidence="2" id="KW-0560">Oxidoreductase</keyword>
<dbReference type="GO" id="GO:0019305">
    <property type="term" value="P:dTDP-rhamnose biosynthetic process"/>
    <property type="evidence" value="ECO:0007669"/>
    <property type="project" value="UniProtKB-UniPathway"/>
</dbReference>